<dbReference type="GeneID" id="89934945"/>
<sequence length="141" mass="15551">LYRMYEYLVIGYNIGLRSEIVYFFNHASWAVAAIPDPADPDPARYAILAALPHYLVRTVNRLVQDGLPRGRPAIIGPKEEAELRSRPIVVEEEPPWAAKVPALAKTLVIPGPDGNAPGADCKSARLLEMNIVAEEPHVLFV</sequence>
<proteinExistence type="predicted"/>
<comment type="caution">
    <text evidence="1">The sequence shown here is derived from an EMBL/GenBank/DDBJ whole genome shotgun (WGS) entry which is preliminary data.</text>
</comment>
<keyword evidence="2" id="KW-1185">Reference proteome</keyword>
<gene>
    <name evidence="1" type="ORF">N656DRAFT_699868</name>
</gene>
<evidence type="ECO:0000313" key="2">
    <source>
        <dbReference type="Proteomes" id="UP001302812"/>
    </source>
</evidence>
<protein>
    <submittedName>
        <fullName evidence="1">Uncharacterized protein</fullName>
    </submittedName>
</protein>
<reference evidence="1" key="2">
    <citation type="submission" date="2023-05" db="EMBL/GenBank/DDBJ databases">
        <authorList>
            <consortium name="Lawrence Berkeley National Laboratory"/>
            <person name="Steindorff A."/>
            <person name="Hensen N."/>
            <person name="Bonometti L."/>
            <person name="Westerberg I."/>
            <person name="Brannstrom I.O."/>
            <person name="Guillou S."/>
            <person name="Cros-Aarteil S."/>
            <person name="Calhoun S."/>
            <person name="Haridas S."/>
            <person name="Kuo A."/>
            <person name="Mondo S."/>
            <person name="Pangilinan J."/>
            <person name="Riley R."/>
            <person name="Labutti K."/>
            <person name="Andreopoulos B."/>
            <person name="Lipzen A."/>
            <person name="Chen C."/>
            <person name="Yanf M."/>
            <person name="Daum C."/>
            <person name="Ng V."/>
            <person name="Clum A."/>
            <person name="Ohm R."/>
            <person name="Martin F."/>
            <person name="Silar P."/>
            <person name="Natvig D."/>
            <person name="Lalanne C."/>
            <person name="Gautier V."/>
            <person name="Ament-Velasquez S.L."/>
            <person name="Kruys A."/>
            <person name="Hutchinson M.I."/>
            <person name="Powell A.J."/>
            <person name="Barry K."/>
            <person name="Miller A.N."/>
            <person name="Grigoriev I.V."/>
            <person name="Debuchy R."/>
            <person name="Gladieux P."/>
            <person name="Thoren M.H."/>
            <person name="Johannesson H."/>
        </authorList>
    </citation>
    <scope>NUCLEOTIDE SEQUENCE</scope>
    <source>
        <strain evidence="1">CBS 508.74</strain>
    </source>
</reference>
<dbReference type="EMBL" id="MU853332">
    <property type="protein sequence ID" value="KAK4117529.1"/>
    <property type="molecule type" value="Genomic_DNA"/>
</dbReference>
<accession>A0AAN6TN60</accession>
<feature type="non-terminal residue" evidence="1">
    <location>
        <position position="1"/>
    </location>
</feature>
<name>A0AAN6TN60_9PEZI</name>
<evidence type="ECO:0000313" key="1">
    <source>
        <dbReference type="EMBL" id="KAK4117529.1"/>
    </source>
</evidence>
<dbReference type="AlphaFoldDB" id="A0AAN6TN60"/>
<reference evidence="1" key="1">
    <citation type="journal article" date="2023" name="Mol. Phylogenet. Evol.">
        <title>Genome-scale phylogeny and comparative genomics of the fungal order Sordariales.</title>
        <authorList>
            <person name="Hensen N."/>
            <person name="Bonometti L."/>
            <person name="Westerberg I."/>
            <person name="Brannstrom I.O."/>
            <person name="Guillou S."/>
            <person name="Cros-Aarteil S."/>
            <person name="Calhoun S."/>
            <person name="Haridas S."/>
            <person name="Kuo A."/>
            <person name="Mondo S."/>
            <person name="Pangilinan J."/>
            <person name="Riley R."/>
            <person name="LaButti K."/>
            <person name="Andreopoulos B."/>
            <person name="Lipzen A."/>
            <person name="Chen C."/>
            <person name="Yan M."/>
            <person name="Daum C."/>
            <person name="Ng V."/>
            <person name="Clum A."/>
            <person name="Steindorff A."/>
            <person name="Ohm R.A."/>
            <person name="Martin F."/>
            <person name="Silar P."/>
            <person name="Natvig D.O."/>
            <person name="Lalanne C."/>
            <person name="Gautier V."/>
            <person name="Ament-Velasquez S.L."/>
            <person name="Kruys A."/>
            <person name="Hutchinson M.I."/>
            <person name="Powell A.J."/>
            <person name="Barry K."/>
            <person name="Miller A.N."/>
            <person name="Grigoriev I.V."/>
            <person name="Debuchy R."/>
            <person name="Gladieux P."/>
            <person name="Hiltunen Thoren M."/>
            <person name="Johannesson H."/>
        </authorList>
    </citation>
    <scope>NUCLEOTIDE SEQUENCE</scope>
    <source>
        <strain evidence="1">CBS 508.74</strain>
    </source>
</reference>
<organism evidence="1 2">
    <name type="scientific">Canariomyces notabilis</name>
    <dbReference type="NCBI Taxonomy" id="2074819"/>
    <lineage>
        <taxon>Eukaryota</taxon>
        <taxon>Fungi</taxon>
        <taxon>Dikarya</taxon>
        <taxon>Ascomycota</taxon>
        <taxon>Pezizomycotina</taxon>
        <taxon>Sordariomycetes</taxon>
        <taxon>Sordariomycetidae</taxon>
        <taxon>Sordariales</taxon>
        <taxon>Chaetomiaceae</taxon>
        <taxon>Canariomyces</taxon>
    </lineage>
</organism>
<dbReference type="Proteomes" id="UP001302812">
    <property type="component" value="Unassembled WGS sequence"/>
</dbReference>
<dbReference type="RefSeq" id="XP_064675099.1">
    <property type="nucleotide sequence ID" value="XM_064810820.1"/>
</dbReference>